<dbReference type="InterPro" id="IPR019285">
    <property type="entry name" value="DUF2336"/>
</dbReference>
<evidence type="ECO:0000313" key="1">
    <source>
        <dbReference type="EMBL" id="KDA00557.1"/>
    </source>
</evidence>
<evidence type="ECO:0008006" key="3">
    <source>
        <dbReference type="Google" id="ProtNLM"/>
    </source>
</evidence>
<dbReference type="PATRIC" id="fig|1280954.3.peg.199"/>
<dbReference type="eggNOG" id="COG5330">
    <property type="taxonomic scope" value="Bacteria"/>
</dbReference>
<keyword evidence="2" id="KW-1185">Reference proteome</keyword>
<comment type="caution">
    <text evidence="1">The sequence shown here is derived from an EMBL/GenBank/DDBJ whole genome shotgun (WGS) entry which is preliminary data.</text>
</comment>
<reference evidence="1 2" key="1">
    <citation type="journal article" date="2014" name="Antonie Van Leeuwenhoek">
        <title>Hyphomonas beringensis sp. nov. and Hyphomonas chukchiensis sp. nov., isolated from surface seawater of the Bering Sea and Chukchi Sea.</title>
        <authorList>
            <person name="Li C."/>
            <person name="Lai Q."/>
            <person name="Li G."/>
            <person name="Dong C."/>
            <person name="Wang J."/>
            <person name="Liao Y."/>
            <person name="Shao Z."/>
        </authorList>
    </citation>
    <scope>NUCLEOTIDE SEQUENCE [LARGE SCALE GENOMIC DNA]</scope>
    <source>
        <strain evidence="1 2">PS728</strain>
    </source>
</reference>
<protein>
    <recommendedName>
        <fullName evidence="3">DUF2336 domain-containing protein</fullName>
    </recommendedName>
</protein>
<dbReference type="EMBL" id="ARYM01000001">
    <property type="protein sequence ID" value="KDA00557.1"/>
    <property type="molecule type" value="Genomic_DNA"/>
</dbReference>
<organism evidence="1 2">
    <name type="scientific">Hyphomonas polymorpha PS728</name>
    <dbReference type="NCBI Taxonomy" id="1280954"/>
    <lineage>
        <taxon>Bacteria</taxon>
        <taxon>Pseudomonadati</taxon>
        <taxon>Pseudomonadota</taxon>
        <taxon>Alphaproteobacteria</taxon>
        <taxon>Hyphomonadales</taxon>
        <taxon>Hyphomonadaceae</taxon>
        <taxon>Hyphomonas</taxon>
    </lineage>
</organism>
<dbReference type="STRING" id="1280954.HPO_00970"/>
<dbReference type="OrthoDB" id="7179503at2"/>
<evidence type="ECO:0000313" key="2">
    <source>
        <dbReference type="Proteomes" id="UP000027100"/>
    </source>
</evidence>
<dbReference type="RefSeq" id="WP_035593352.1">
    <property type="nucleotide sequence ID" value="NZ_ARYM01000001.1"/>
</dbReference>
<name>A0A062VLN2_9PROT</name>
<dbReference type="Proteomes" id="UP000027100">
    <property type="component" value="Unassembled WGS sequence"/>
</dbReference>
<sequence>MADATESRTHLPVGAAQEALLRRILDVVSMPASRIPPQDRQMAGDILLDMLFHAGERERVMCSARLAGSREAPRRLLRYLAQSNFAVARPLLEESEAFDDCDLAEIVRQTTPEHRLAVARRRNLSVAVTAAISDVGEPHVVRELLANRTAAFAETTMDRLIAASRDEPGYCPLLADRIELKPSHAMAMFWWADAATRRKILTRHAAERQEMISLCSDVFEMAAAEGWQDPVTRKALQLIERRQRNRAAIERSPYESLEDAVHAAASEGMEAKIAQEIGYLSGIKPVTAAKILSDPGGEALAVLCKATGLKREYLAMLWTALRRPLELDPGMPHPQFQLVAETYEVLSVLKAQTTLRYWNWALSSAYSPAALRHAQSLGEPANEEAAFSTAQRTARLVFGR</sequence>
<gene>
    <name evidence="1" type="ORF">HPO_00970</name>
</gene>
<proteinExistence type="predicted"/>
<dbReference type="AlphaFoldDB" id="A0A062VLN2"/>
<dbReference type="Pfam" id="PF10098">
    <property type="entry name" value="DUF2336"/>
    <property type="match status" value="1"/>
</dbReference>
<accession>A0A062VLN2</accession>